<evidence type="ECO:0000256" key="1">
    <source>
        <dbReference type="SAM" id="MobiDB-lite"/>
    </source>
</evidence>
<dbReference type="AlphaFoldDB" id="A0AAN7UX16"/>
<accession>A0AAN7UX16</accession>
<protein>
    <submittedName>
        <fullName evidence="2">Uncharacterized protein</fullName>
    </submittedName>
</protein>
<comment type="caution">
    <text evidence="2">The sequence shown here is derived from an EMBL/GenBank/DDBJ whole genome shotgun (WGS) entry which is preliminary data.</text>
</comment>
<gene>
    <name evidence="2" type="ORF">RRF57_004864</name>
</gene>
<keyword evidence="3" id="KW-1185">Reference proteome</keyword>
<organism evidence="2 3">
    <name type="scientific">Xylaria bambusicola</name>
    <dbReference type="NCBI Taxonomy" id="326684"/>
    <lineage>
        <taxon>Eukaryota</taxon>
        <taxon>Fungi</taxon>
        <taxon>Dikarya</taxon>
        <taxon>Ascomycota</taxon>
        <taxon>Pezizomycotina</taxon>
        <taxon>Sordariomycetes</taxon>
        <taxon>Xylariomycetidae</taxon>
        <taxon>Xylariales</taxon>
        <taxon>Xylariaceae</taxon>
        <taxon>Xylaria</taxon>
    </lineage>
</organism>
<feature type="compositionally biased region" description="Basic and acidic residues" evidence="1">
    <location>
        <begin position="10"/>
        <end position="19"/>
    </location>
</feature>
<dbReference type="Proteomes" id="UP001305414">
    <property type="component" value="Unassembled WGS sequence"/>
</dbReference>
<evidence type="ECO:0000313" key="2">
    <source>
        <dbReference type="EMBL" id="KAK5629149.1"/>
    </source>
</evidence>
<sequence>MHGRKKKTKNRETNDEEAHWTSPAPPSDQPIRAEFPGTVAVSKTKALVGPSNVHAVPKISLETTKVLLLPKGGKGLSFDLMVRSSGADTTLASVAGCSETPLSSQEHGNVASGPSTEQVSRPVSHPAATSKPGHMQTLWILIFKGQPQDLQSTRVTKLYIAFDEDEGTNVTIQMQGEYPNFRPHEEWNQPLPWMRPNFYRRLAVASFMTTGKELNMRVRDAIWDTPINNPELDYTCQSWVGDVVTMLQEANLITAEEGDNALNGMVNYISQAPWQ</sequence>
<name>A0AAN7UX16_9PEZI</name>
<feature type="region of interest" description="Disordered" evidence="1">
    <location>
        <begin position="99"/>
        <end position="131"/>
    </location>
</feature>
<dbReference type="EMBL" id="JAWHQM010000010">
    <property type="protein sequence ID" value="KAK5629149.1"/>
    <property type="molecule type" value="Genomic_DNA"/>
</dbReference>
<feature type="compositionally biased region" description="Polar residues" evidence="1">
    <location>
        <begin position="100"/>
        <end position="121"/>
    </location>
</feature>
<reference evidence="2 3" key="1">
    <citation type="submission" date="2023-10" db="EMBL/GenBank/DDBJ databases">
        <title>Draft genome sequence of Xylaria bambusicola isolate GMP-LS, the root and basal stem rot pathogen of sugarcane in Indonesia.</title>
        <authorList>
            <person name="Selvaraj P."/>
            <person name="Muralishankar V."/>
            <person name="Muruganantham S."/>
            <person name="Sp S."/>
            <person name="Haryani S."/>
            <person name="Lau K.J.X."/>
            <person name="Naqvi N.I."/>
        </authorList>
    </citation>
    <scope>NUCLEOTIDE SEQUENCE [LARGE SCALE GENOMIC DNA]</scope>
    <source>
        <strain evidence="2">GMP-LS</strain>
    </source>
</reference>
<feature type="region of interest" description="Disordered" evidence="1">
    <location>
        <begin position="1"/>
        <end position="32"/>
    </location>
</feature>
<proteinExistence type="predicted"/>
<evidence type="ECO:0000313" key="3">
    <source>
        <dbReference type="Proteomes" id="UP001305414"/>
    </source>
</evidence>